<feature type="transmembrane region" description="Helical" evidence="1">
    <location>
        <begin position="223"/>
        <end position="241"/>
    </location>
</feature>
<feature type="transmembrane region" description="Helical" evidence="1">
    <location>
        <begin position="178"/>
        <end position="203"/>
    </location>
</feature>
<keyword evidence="1" id="KW-0812">Transmembrane</keyword>
<accession>W5WAM1</accession>
<evidence type="ECO:0000313" key="2">
    <source>
        <dbReference type="EMBL" id="AHH97987.1"/>
    </source>
</evidence>
<feature type="transmembrane region" description="Helical" evidence="1">
    <location>
        <begin position="6"/>
        <end position="23"/>
    </location>
</feature>
<dbReference type="Proteomes" id="UP000019225">
    <property type="component" value="Chromosome"/>
</dbReference>
<organism evidence="2 3">
    <name type="scientific">Kutzneria albida DSM 43870</name>
    <dbReference type="NCBI Taxonomy" id="1449976"/>
    <lineage>
        <taxon>Bacteria</taxon>
        <taxon>Bacillati</taxon>
        <taxon>Actinomycetota</taxon>
        <taxon>Actinomycetes</taxon>
        <taxon>Pseudonocardiales</taxon>
        <taxon>Pseudonocardiaceae</taxon>
        <taxon>Kutzneria</taxon>
    </lineage>
</organism>
<feature type="transmembrane region" description="Helical" evidence="1">
    <location>
        <begin position="124"/>
        <end position="146"/>
    </location>
</feature>
<dbReference type="RefSeq" id="WP_025358034.1">
    <property type="nucleotide sequence ID" value="NZ_CP007155.1"/>
</dbReference>
<sequence length="303" mass="32378">MHYLVLAGVLAVFVAACSLFSPTPRRSRKLLWNWGVAEPTEEQGAQALPYLRRRYWLIVVSVLVIGPVGVQLSVGMFAGPLVSVSSVLVALLLAELVSAVLPRRGATRVASLTRRTLRGLVPRWVIATHLVLAGVAIALALAVLAAQPWADRAAASLDPLVRTGAGFDLTQAQLRDEALPWVIITEVLVSLLLVYGTVVLAMLRTVVGEPEVDAVLRARCAQIVVGVGAVYTASVASAAVYRIHLVEQSALHLPLRPDWLAWLGALSTPLLVVVPVAGVLAYVLLATPWKLMFVQPQGRSAPV</sequence>
<name>W5WAM1_9PSEU</name>
<dbReference type="KEGG" id="kal:KALB_4625"/>
<feature type="transmembrane region" description="Helical" evidence="1">
    <location>
        <begin position="84"/>
        <end position="103"/>
    </location>
</feature>
<proteinExistence type="predicted"/>
<evidence type="ECO:0000313" key="3">
    <source>
        <dbReference type="Proteomes" id="UP000019225"/>
    </source>
</evidence>
<dbReference type="AlphaFoldDB" id="W5WAM1"/>
<reference evidence="2 3" key="1">
    <citation type="journal article" date="2014" name="BMC Genomics">
        <title>Complete genome sequence of producer of the glycopeptide antibiotic Aculeximycin Kutzneria albida DSM 43870T, a representative of minor genus of Pseudonocardiaceae.</title>
        <authorList>
            <person name="Rebets Y."/>
            <person name="Tokovenko B."/>
            <person name="Lushchyk I."/>
            <person name="Ruckert C."/>
            <person name="Zaburannyi N."/>
            <person name="Bechthold A."/>
            <person name="Kalinowski J."/>
            <person name="Luzhetskyy A."/>
        </authorList>
    </citation>
    <scope>NUCLEOTIDE SEQUENCE [LARGE SCALE GENOMIC DNA]</scope>
    <source>
        <strain evidence="2">DSM 43870</strain>
    </source>
</reference>
<feature type="transmembrane region" description="Helical" evidence="1">
    <location>
        <begin position="261"/>
        <end position="285"/>
    </location>
</feature>
<feature type="transmembrane region" description="Helical" evidence="1">
    <location>
        <begin position="55"/>
        <end position="78"/>
    </location>
</feature>
<evidence type="ECO:0000256" key="1">
    <source>
        <dbReference type="SAM" id="Phobius"/>
    </source>
</evidence>
<dbReference type="OrthoDB" id="3693152at2"/>
<gene>
    <name evidence="2" type="ORF">KALB_4625</name>
</gene>
<dbReference type="EMBL" id="CP007155">
    <property type="protein sequence ID" value="AHH97987.1"/>
    <property type="molecule type" value="Genomic_DNA"/>
</dbReference>
<protein>
    <submittedName>
        <fullName evidence="2">Uncharacterized protein</fullName>
    </submittedName>
</protein>
<keyword evidence="1" id="KW-0472">Membrane</keyword>
<keyword evidence="3" id="KW-1185">Reference proteome</keyword>
<keyword evidence="1" id="KW-1133">Transmembrane helix</keyword>
<dbReference type="HOGENOM" id="CLU_939711_0_0_11"/>